<reference evidence="2" key="1">
    <citation type="submission" date="2017-04" db="EMBL/GenBank/DDBJ databases">
        <authorList>
            <person name="Varghese N."/>
            <person name="Submissions S."/>
        </authorList>
    </citation>
    <scope>NUCLEOTIDE SEQUENCE [LARGE SCALE GENOMIC DNA]</scope>
    <source>
        <strain evidence="2">K3S</strain>
    </source>
</reference>
<gene>
    <name evidence="1" type="ORF">SAMN06295933_1114</name>
</gene>
<protein>
    <submittedName>
        <fullName evidence="1">Uncharacterized protein</fullName>
    </submittedName>
</protein>
<keyword evidence="2" id="KW-1185">Reference proteome</keyword>
<organism evidence="1 2">
    <name type="scientific">Desulfovibrio gilichinskyi</name>
    <dbReference type="NCBI Taxonomy" id="1519643"/>
    <lineage>
        <taxon>Bacteria</taxon>
        <taxon>Pseudomonadati</taxon>
        <taxon>Thermodesulfobacteriota</taxon>
        <taxon>Desulfovibrionia</taxon>
        <taxon>Desulfovibrionales</taxon>
        <taxon>Desulfovibrionaceae</taxon>
        <taxon>Desulfovibrio</taxon>
    </lineage>
</organism>
<dbReference type="NCBIfam" id="NF033874">
    <property type="entry name" value="SidJ_rel_pseudo"/>
    <property type="match status" value="1"/>
</dbReference>
<dbReference type="Proteomes" id="UP000192906">
    <property type="component" value="Unassembled WGS sequence"/>
</dbReference>
<dbReference type="EMBL" id="FWZU01000002">
    <property type="protein sequence ID" value="SMF01315.1"/>
    <property type="molecule type" value="Genomic_DNA"/>
</dbReference>
<dbReference type="STRING" id="1519643.SAMN06295933_1114"/>
<dbReference type="AlphaFoldDB" id="A0A1X7CRJ7"/>
<accession>A0A1X7CRJ7</accession>
<evidence type="ECO:0000313" key="2">
    <source>
        <dbReference type="Proteomes" id="UP000192906"/>
    </source>
</evidence>
<proteinExistence type="predicted"/>
<evidence type="ECO:0000313" key="1">
    <source>
        <dbReference type="EMBL" id="SMF01315.1"/>
    </source>
</evidence>
<dbReference type="OrthoDB" id="5410372at2"/>
<sequence>MKKAEATAYARGLIPEREFCAAYMDLRNLRGLLQNSPDCADYEIIKAVWDVIVEQRYSDQTMSRLLYRECSKSLAAVGAFCTDSKLSSKALSLQIQAASTCSEHASIEASGGLGVLPFELVLPDSPSKFSGNSPSITWNELLQAGNVTSEPVFSGRSAVMESAGDNQIFAVKIARNGESAEGLHLEGKWMEMLRAEAKSCSVRFDCPRPFSVSDKILFKITGLPENCPDNLHKDGYAMAYHAHSDYFAYPNDDREGKRTEPQDFLEIMSRNSYILGWLAGRGIVHDAPIPLFHNRVQAMRRTDEGVYQWHRFGRLDRWLESCRFPNFGRSGLRDFEHLQVMKPGSDKFYRAIGSHFMSILLVIGSWFRAQNPELCGLDENNEPIDARSLFDPDFFEKAVMSCFTEYYRGFTGFEFQHEIDLHIPKLVKCMIEQMGVDNHMFEFMRIVDQNILEDQEFRNYLLKYGMAPEKVAELKKGEADVPLVTGPHLGNFNGVISLPEIIEWSAMAAGCCVAAKSLGGRWVGARLGAV</sequence>
<name>A0A1X7CRJ7_9BACT</name>